<reference evidence="2 3" key="1">
    <citation type="submission" date="2020-08" db="EMBL/GenBank/DDBJ databases">
        <title>Exploring microbial biodiversity for novel pathways involved in the catabolism of aromatic compounds derived from lignin.</title>
        <authorList>
            <person name="Elkins J."/>
        </authorList>
    </citation>
    <scope>NUCLEOTIDE SEQUENCE [LARGE SCALE GENOMIC DNA]</scope>
    <source>
        <strain evidence="2 3">B1D3A</strain>
    </source>
</reference>
<evidence type="ECO:0000313" key="2">
    <source>
        <dbReference type="EMBL" id="MBB5986296.1"/>
    </source>
</evidence>
<accession>A0ABR6NGA2</accession>
<feature type="region of interest" description="Disordered" evidence="1">
    <location>
        <begin position="35"/>
        <end position="68"/>
    </location>
</feature>
<sequence>MILAAIDMAFGFPRGRMAMQSRTIRKNEEEKPDIQAGFGRANVQAKGDCSAETGATGGRLRQPRALSR</sequence>
<name>A0ABR6NGA2_9SPHN</name>
<evidence type="ECO:0000256" key="1">
    <source>
        <dbReference type="SAM" id="MobiDB-lite"/>
    </source>
</evidence>
<proteinExistence type="predicted"/>
<gene>
    <name evidence="2" type="ORF">HNP60_002270</name>
</gene>
<protein>
    <submittedName>
        <fullName evidence="2">Uncharacterized protein</fullName>
    </submittedName>
</protein>
<organism evidence="2 3">
    <name type="scientific">Sphingobium lignivorans</name>
    <dbReference type="NCBI Taxonomy" id="2735886"/>
    <lineage>
        <taxon>Bacteria</taxon>
        <taxon>Pseudomonadati</taxon>
        <taxon>Pseudomonadota</taxon>
        <taxon>Alphaproteobacteria</taxon>
        <taxon>Sphingomonadales</taxon>
        <taxon>Sphingomonadaceae</taxon>
        <taxon>Sphingobium</taxon>
    </lineage>
</organism>
<comment type="caution">
    <text evidence="2">The sequence shown here is derived from an EMBL/GenBank/DDBJ whole genome shotgun (WGS) entry which is preliminary data.</text>
</comment>
<evidence type="ECO:0000313" key="3">
    <source>
        <dbReference type="Proteomes" id="UP001138540"/>
    </source>
</evidence>
<dbReference type="EMBL" id="JACHKA010000001">
    <property type="protein sequence ID" value="MBB5986296.1"/>
    <property type="molecule type" value="Genomic_DNA"/>
</dbReference>
<dbReference type="RefSeq" id="WP_184153637.1">
    <property type="nucleotide sequence ID" value="NZ_JACHKA010000001.1"/>
</dbReference>
<dbReference type="Proteomes" id="UP001138540">
    <property type="component" value="Unassembled WGS sequence"/>
</dbReference>
<keyword evidence="3" id="KW-1185">Reference proteome</keyword>